<name>A0AAD8BFF7_BIOPF</name>
<evidence type="ECO:0000313" key="4">
    <source>
        <dbReference type="Proteomes" id="UP001233172"/>
    </source>
</evidence>
<reference evidence="3" key="2">
    <citation type="submission" date="2023-04" db="EMBL/GenBank/DDBJ databases">
        <authorList>
            <person name="Bu L."/>
            <person name="Lu L."/>
            <person name="Laidemitt M.R."/>
            <person name="Zhang S.M."/>
            <person name="Mutuku M."/>
            <person name="Mkoji G."/>
            <person name="Steinauer M."/>
            <person name="Loker E.S."/>
        </authorList>
    </citation>
    <scope>NUCLEOTIDE SEQUENCE</scope>
    <source>
        <strain evidence="3">KasaAsao</strain>
        <tissue evidence="3">Whole Snail</tissue>
    </source>
</reference>
<feature type="domain" description="EGF-like" evidence="2">
    <location>
        <begin position="516"/>
        <end position="546"/>
    </location>
</feature>
<feature type="domain" description="EGF-like" evidence="2">
    <location>
        <begin position="405"/>
        <end position="436"/>
    </location>
</feature>
<evidence type="ECO:0000259" key="2">
    <source>
        <dbReference type="SMART" id="SM00181"/>
    </source>
</evidence>
<feature type="non-terminal residue" evidence="3">
    <location>
        <position position="753"/>
    </location>
</feature>
<reference evidence="3" key="1">
    <citation type="journal article" date="2023" name="PLoS Negl. Trop. Dis.">
        <title>A genome sequence for Biomphalaria pfeifferi, the major vector snail for the human-infecting parasite Schistosoma mansoni.</title>
        <authorList>
            <person name="Bu L."/>
            <person name="Lu L."/>
            <person name="Laidemitt M.R."/>
            <person name="Zhang S.M."/>
            <person name="Mutuku M."/>
            <person name="Mkoji G."/>
            <person name="Steinauer M."/>
            <person name="Loker E.S."/>
        </authorList>
    </citation>
    <scope>NUCLEOTIDE SEQUENCE</scope>
    <source>
        <strain evidence="3">KasaAsao</strain>
    </source>
</reference>
<dbReference type="Gene3D" id="2.60.120.260">
    <property type="entry name" value="Galactose-binding domain-like"/>
    <property type="match status" value="1"/>
</dbReference>
<accession>A0AAD8BFF7</accession>
<dbReference type="SMART" id="SM00181">
    <property type="entry name" value="EGF"/>
    <property type="match status" value="10"/>
</dbReference>
<dbReference type="InterPro" id="IPR000742">
    <property type="entry name" value="EGF"/>
</dbReference>
<feature type="domain" description="EGF-like" evidence="2">
    <location>
        <begin position="676"/>
        <end position="707"/>
    </location>
</feature>
<gene>
    <name evidence="3" type="ORF">Bpfe_016844</name>
</gene>
<protein>
    <submittedName>
        <fullName evidence="3">Multiple epidermal growth factor-like domains protein 6</fullName>
    </submittedName>
</protein>
<feature type="domain" description="EGF-like" evidence="2">
    <location>
        <begin position="548"/>
        <end position="578"/>
    </location>
</feature>
<proteinExistence type="predicted"/>
<feature type="domain" description="EGF-like" evidence="2">
    <location>
        <begin position="709"/>
        <end position="741"/>
    </location>
</feature>
<dbReference type="PANTHER" id="PTHR24043:SF8">
    <property type="entry name" value="EGF-LIKE DOMAIN-CONTAINING PROTEIN"/>
    <property type="match status" value="1"/>
</dbReference>
<dbReference type="Proteomes" id="UP001233172">
    <property type="component" value="Unassembled WGS sequence"/>
</dbReference>
<keyword evidence="1" id="KW-0245">EGF-like domain</keyword>
<keyword evidence="4" id="KW-1185">Reference proteome</keyword>
<feature type="domain" description="EGF-like" evidence="2">
    <location>
        <begin position="580"/>
        <end position="610"/>
    </location>
</feature>
<dbReference type="PANTHER" id="PTHR24043">
    <property type="entry name" value="SCAVENGER RECEPTOR CLASS F"/>
    <property type="match status" value="1"/>
</dbReference>
<feature type="domain" description="EGF-like" evidence="2">
    <location>
        <begin position="644"/>
        <end position="674"/>
    </location>
</feature>
<evidence type="ECO:0000256" key="1">
    <source>
        <dbReference type="ARBA" id="ARBA00022536"/>
    </source>
</evidence>
<dbReference type="AlphaFoldDB" id="A0AAD8BFF7"/>
<sequence>MRKCCEKQGASSRSIVLIFTSICTRMKGPLQIQHIKLIHWTIGLIVSLSQVSCQEECPENYFGPNCRFRCNYCQPKCSPEECGKNICARGFFGYLCQYRDLATHWGVPITIYNDGDEATCQSNDSITTATIPFQATRMSFFIFTIDSSSEANLIDDITFELLEGNDKRACDEGNYSYYLTPFSKYFRCITIVNVTSMLLKGRGVTRLCTVSVSGGRNLAINQKYNYSSLYKNSDGDKGGVDGKIPLSGYINTKTCFQAAENSVNSSFFVIFNIRVLVDYFIVYNRPDVPNRNKILGFRLITYEFGNHAGFNFKENNRPPEGSGNYTIFNPWPSNAIYMFQLLKFDSQNNVLQFCEVEAWGECLQGEYGLDCTSKCNSKCREPYCEVTGKCIGCIAGFWGVECNKACSSGCVNKACNQEGGICTQGCQTGLFSPNCTKECQNCMNSGKCSIDEGHCLDGCLKGFEPPSCENVCPAGTFGFDCKENCPPNCLDNCSPDEGKCNSTCSNGYFGENCEKVCNDGCFNNMCRRDNGSCLACDPGFFSEDCSRTCSDKCLNKTCHRNSGACVACPEGFFSEDCSQSCKKGCLKGECNQENGACFDCDPMYYSSDCSQACSESCAGKRCDQDKGTCLGCNPGYYLSDCSQKCNNGCLNGLCHQDNGSCIACKSQFYSLDCSKECSNNCGGSGECNMDGKCTSGCLNNSYGFDCSQECKGHCENQTQCQQEDGSCPTGCEEGYSGTNCDNSAPRKLSNGSM</sequence>
<evidence type="ECO:0000313" key="3">
    <source>
        <dbReference type="EMBL" id="KAK0053624.1"/>
    </source>
</evidence>
<comment type="caution">
    <text evidence="3">The sequence shown here is derived from an EMBL/GenBank/DDBJ whole genome shotgun (WGS) entry which is preliminary data.</text>
</comment>
<feature type="domain" description="EGF-like" evidence="2">
    <location>
        <begin position="438"/>
        <end position="469"/>
    </location>
</feature>
<feature type="domain" description="EGF-like" evidence="2">
    <location>
        <begin position="612"/>
        <end position="642"/>
    </location>
</feature>
<dbReference type="Gene3D" id="2.170.300.10">
    <property type="entry name" value="Tie2 ligand-binding domain superfamily"/>
    <property type="match status" value="3"/>
</dbReference>
<organism evidence="3 4">
    <name type="scientific">Biomphalaria pfeifferi</name>
    <name type="common">Bloodfluke planorb</name>
    <name type="synonym">Freshwater snail</name>
    <dbReference type="NCBI Taxonomy" id="112525"/>
    <lineage>
        <taxon>Eukaryota</taxon>
        <taxon>Metazoa</taxon>
        <taxon>Spiralia</taxon>
        <taxon>Lophotrochozoa</taxon>
        <taxon>Mollusca</taxon>
        <taxon>Gastropoda</taxon>
        <taxon>Heterobranchia</taxon>
        <taxon>Euthyneura</taxon>
        <taxon>Panpulmonata</taxon>
        <taxon>Hygrophila</taxon>
        <taxon>Lymnaeoidea</taxon>
        <taxon>Planorbidae</taxon>
        <taxon>Biomphalaria</taxon>
    </lineage>
</organism>
<dbReference type="GO" id="GO:0005044">
    <property type="term" value="F:scavenger receptor activity"/>
    <property type="evidence" value="ECO:0007669"/>
    <property type="project" value="InterPro"/>
</dbReference>
<feature type="domain" description="EGF-like" evidence="2">
    <location>
        <begin position="480"/>
        <end position="514"/>
    </location>
</feature>
<dbReference type="InterPro" id="IPR042635">
    <property type="entry name" value="MEGF10/SREC1/2-like"/>
</dbReference>
<dbReference type="EMBL" id="JASAOG010000084">
    <property type="protein sequence ID" value="KAK0053624.1"/>
    <property type="molecule type" value="Genomic_DNA"/>
</dbReference>